<feature type="transmembrane region" description="Helical" evidence="1">
    <location>
        <begin position="339"/>
        <end position="357"/>
    </location>
</feature>
<keyword evidence="1" id="KW-0812">Transmembrane</keyword>
<dbReference type="RefSeq" id="WP_084331594.1">
    <property type="nucleotide sequence ID" value="NZ_PHNE01000004.1"/>
</dbReference>
<accession>A0A2S5RCX1</accession>
<feature type="transmembrane region" description="Helical" evidence="1">
    <location>
        <begin position="415"/>
        <end position="438"/>
    </location>
</feature>
<feature type="transmembrane region" description="Helical" evidence="1">
    <location>
        <begin position="369"/>
        <end position="389"/>
    </location>
</feature>
<feature type="transmembrane region" description="Helical" evidence="1">
    <location>
        <begin position="20"/>
        <end position="44"/>
    </location>
</feature>
<dbReference type="STRING" id="1399797.GCA_000518285_01194"/>
<feature type="transmembrane region" description="Helical" evidence="1">
    <location>
        <begin position="445"/>
        <end position="465"/>
    </location>
</feature>
<keyword evidence="3" id="KW-1185">Reference proteome</keyword>
<dbReference type="EMBL" id="PHNE01000004">
    <property type="protein sequence ID" value="PPE05137.1"/>
    <property type="molecule type" value="Genomic_DNA"/>
</dbReference>
<gene>
    <name evidence="2" type="primary">comEC</name>
    <name evidence="2" type="ORF">ELUCI_v1c06730</name>
</gene>
<evidence type="ECO:0000256" key="1">
    <source>
        <dbReference type="SAM" id="Phobius"/>
    </source>
</evidence>
<dbReference type="InterPro" id="IPR036866">
    <property type="entry name" value="RibonucZ/Hydroxyglut_hydro"/>
</dbReference>
<evidence type="ECO:0000313" key="2">
    <source>
        <dbReference type="EMBL" id="PPE05137.1"/>
    </source>
</evidence>
<comment type="caution">
    <text evidence="2">The sequence shown here is derived from an EMBL/GenBank/DDBJ whole genome shotgun (WGS) entry which is preliminary data.</text>
</comment>
<name>A0A2S5RCX1_9MOLU</name>
<sequence>MQIIKIKFQQLQLNKKIRNIDPFLVLFGLLVLTLWLFSLQLYILAATSLILQCCYISLKIKQRWFLGLVFLIVVLVYLTYFFLTKTHFGADLHFHQTTFKVVKTSKNYFIAQYQFNKFYVLAMDHHYLVGENLSITGIVENLKPTNNSYDFDFNKYLQQENVFKTLKTENIIALPTNNLKFLVNKYISSHVHNDLILKLVFQKNTELNEIKGALHKMSLAYLLNLSGANMYIFAFSINHIFFKYKIHPHFKIPIHVFLFFYLWIVGFPLIMTRVIFGYVITNAFVIGHVNLTKTHRNVLTLLSLVLVNPNFFVTNSWPFLIVAMVFLTPMRNYLGWKKTVIQIAKPLFIFVPLQIYLDWKWNFSAPIQTILIQPVISFLYVFSFLFWWIPQFQVALDFLSNAFDSLISLLSKINLIWNFGQPPFLMLITYYLCFYVLLRHKNSKILWFSWTLITLLFLFWTKVFLPNENLIMLNIGNGSSFVYINKWKNLTLIFDAGVGPGFNKSSLSDYLVKNGINHIDLAFISHNHEDHYNSLATVQENLHVHKVIKNDTTQNFINLKGVKIWLWHLKQMSDENDNSLVILVKTLYRNLLFTGDLTKTSEAELLKNETFVYLIKNTTIDLLQIGHHGSKTSTSETFLLLVNPRMSWISAGLKNKHQFPDQVTLEMLNRYHFKYQLTGHDYNWTYNLHKHRFNHWT</sequence>
<feature type="transmembrane region" description="Helical" evidence="1">
    <location>
        <begin position="301"/>
        <end position="327"/>
    </location>
</feature>
<protein>
    <submittedName>
        <fullName evidence="2">Competence protein ComEC</fullName>
    </submittedName>
</protein>
<feature type="transmembrane region" description="Helical" evidence="1">
    <location>
        <begin position="219"/>
        <end position="242"/>
    </location>
</feature>
<reference evidence="2 3" key="1">
    <citation type="submission" date="2017-11" db="EMBL/GenBank/DDBJ databases">
        <title>Genome sequence of Entomoplasma lucivorax PIPN-2 (ATCC 49196).</title>
        <authorList>
            <person name="Lo W.-S."/>
            <person name="Gasparich G.E."/>
            <person name="Kuo C.-H."/>
        </authorList>
    </citation>
    <scope>NUCLEOTIDE SEQUENCE [LARGE SCALE GENOMIC DNA]</scope>
    <source>
        <strain evidence="2 3">PIPN-2</strain>
    </source>
</reference>
<dbReference type="SUPFAM" id="SSF56281">
    <property type="entry name" value="Metallo-hydrolase/oxidoreductase"/>
    <property type="match status" value="1"/>
</dbReference>
<dbReference type="Gene3D" id="3.60.15.10">
    <property type="entry name" value="Ribonuclease Z/Hydroxyacylglutathione hydrolase-like"/>
    <property type="match status" value="1"/>
</dbReference>
<proteinExistence type="predicted"/>
<feature type="transmembrane region" description="Helical" evidence="1">
    <location>
        <begin position="254"/>
        <end position="280"/>
    </location>
</feature>
<dbReference type="Proteomes" id="UP000237865">
    <property type="component" value="Unassembled WGS sequence"/>
</dbReference>
<dbReference type="PANTHER" id="PTHR30619:SF7">
    <property type="entry name" value="BETA-LACTAMASE DOMAIN PROTEIN"/>
    <property type="match status" value="1"/>
</dbReference>
<dbReference type="PANTHER" id="PTHR30619">
    <property type="entry name" value="DNA INTERNALIZATION/COMPETENCE PROTEIN COMEC/REC2"/>
    <property type="match status" value="1"/>
</dbReference>
<organism evidence="2 3">
    <name type="scientific">Williamsoniiplasma lucivorax</name>
    <dbReference type="NCBI Taxonomy" id="209274"/>
    <lineage>
        <taxon>Bacteria</taxon>
        <taxon>Bacillati</taxon>
        <taxon>Mycoplasmatota</taxon>
        <taxon>Mollicutes</taxon>
        <taxon>Entomoplasmatales</taxon>
        <taxon>Williamsoniiplasma</taxon>
    </lineage>
</organism>
<keyword evidence="1" id="KW-1133">Transmembrane helix</keyword>
<dbReference type="AlphaFoldDB" id="A0A2S5RCX1"/>
<feature type="transmembrane region" description="Helical" evidence="1">
    <location>
        <begin position="64"/>
        <end position="83"/>
    </location>
</feature>
<dbReference type="InterPro" id="IPR052159">
    <property type="entry name" value="Competence_DNA_uptake"/>
</dbReference>
<keyword evidence="1" id="KW-0472">Membrane</keyword>
<evidence type="ECO:0000313" key="3">
    <source>
        <dbReference type="Proteomes" id="UP000237865"/>
    </source>
</evidence>